<dbReference type="EMBL" id="UYYG01001155">
    <property type="protein sequence ID" value="VDN56273.1"/>
    <property type="molecule type" value="Genomic_DNA"/>
</dbReference>
<reference evidence="1 3" key="2">
    <citation type="submission" date="2018-11" db="EMBL/GenBank/DDBJ databases">
        <authorList>
            <consortium name="Pathogen Informatics"/>
        </authorList>
    </citation>
    <scope>NUCLEOTIDE SEQUENCE [LARGE SCALE GENOMIC DNA]</scope>
</reference>
<gene>
    <name evidence="1" type="ORF">DME_LOCUS6246</name>
</gene>
<organism evidence="2 4">
    <name type="scientific">Dracunculus medinensis</name>
    <name type="common">Guinea worm</name>
    <dbReference type="NCBI Taxonomy" id="318479"/>
    <lineage>
        <taxon>Eukaryota</taxon>
        <taxon>Metazoa</taxon>
        <taxon>Ecdysozoa</taxon>
        <taxon>Nematoda</taxon>
        <taxon>Chromadorea</taxon>
        <taxon>Rhabditida</taxon>
        <taxon>Spirurina</taxon>
        <taxon>Dracunculoidea</taxon>
        <taxon>Dracunculidae</taxon>
        <taxon>Dracunculus</taxon>
    </lineage>
</organism>
<dbReference type="Proteomes" id="UP000038040">
    <property type="component" value="Unplaced"/>
</dbReference>
<evidence type="ECO:0000313" key="4">
    <source>
        <dbReference type="WBParaSite" id="DME_0000188601-mRNA-1"/>
    </source>
</evidence>
<evidence type="ECO:0000313" key="2">
    <source>
        <dbReference type="Proteomes" id="UP000038040"/>
    </source>
</evidence>
<evidence type="ECO:0000313" key="1">
    <source>
        <dbReference type="EMBL" id="VDN56273.1"/>
    </source>
</evidence>
<name>A0A0N4U4Z1_DRAME</name>
<keyword evidence="3" id="KW-1185">Reference proteome</keyword>
<dbReference type="Proteomes" id="UP000274756">
    <property type="component" value="Unassembled WGS sequence"/>
</dbReference>
<protein>
    <submittedName>
        <fullName evidence="1 4">Uncharacterized protein</fullName>
    </submittedName>
</protein>
<reference evidence="4" key="1">
    <citation type="submission" date="2017-02" db="UniProtKB">
        <authorList>
            <consortium name="WormBaseParasite"/>
        </authorList>
    </citation>
    <scope>IDENTIFICATION</scope>
</reference>
<proteinExistence type="predicted"/>
<dbReference type="WBParaSite" id="DME_0000188601-mRNA-1">
    <property type="protein sequence ID" value="DME_0000188601-mRNA-1"/>
    <property type="gene ID" value="DME_0000188601"/>
</dbReference>
<dbReference type="AlphaFoldDB" id="A0A0N4U4Z1"/>
<sequence length="93" mass="10260">MFPTSKESSSTRLVNIESSASPQAVSEFRDGYESGRSNENSTVDLKMLFSNLNSKSDIIPYAAFKRTLALGSEYLGGVWKNVLPKNVIIEPIE</sequence>
<evidence type="ECO:0000313" key="3">
    <source>
        <dbReference type="Proteomes" id="UP000274756"/>
    </source>
</evidence>
<accession>A0A0N4U4Z1</accession>